<gene>
    <name evidence="2" type="ORF">PPSC2_25860</name>
</gene>
<geneLocation type="plasmid" evidence="2 3">
    <name>pSC2</name>
</geneLocation>
<dbReference type="PATRIC" id="fig|886882.15.peg.5433"/>
<sequence>MTAIIKCLLVVIFLFILTVKLETKAQRCKDAFTKALLKYIPASFLILSLLALAITIEYVHLSSLPILYAFISIILQLFTFFVMWIVHNVKNSYA</sequence>
<evidence type="ECO:0000313" key="2">
    <source>
        <dbReference type="EMBL" id="ADO59866.1"/>
    </source>
</evidence>
<proteinExistence type="predicted"/>
<name>E3EKW1_PAEPS</name>
<keyword evidence="1" id="KW-1133">Transmembrane helix</keyword>
<dbReference type="EMBL" id="CP002214">
    <property type="protein sequence ID" value="ADO59866.1"/>
    <property type="molecule type" value="Genomic_DNA"/>
</dbReference>
<dbReference type="Proteomes" id="UP000006868">
    <property type="component" value="Plasmid pSC2"/>
</dbReference>
<protein>
    <submittedName>
        <fullName evidence="2">Uncharacterized protein</fullName>
    </submittedName>
</protein>
<keyword evidence="2" id="KW-0614">Plasmid</keyword>
<dbReference type="KEGG" id="ppm:PPSC2_25860"/>
<feature type="transmembrane region" description="Helical" evidence="1">
    <location>
        <begin position="66"/>
        <end position="86"/>
    </location>
</feature>
<feature type="transmembrane region" description="Helical" evidence="1">
    <location>
        <begin position="39"/>
        <end position="59"/>
    </location>
</feature>
<keyword evidence="1" id="KW-0472">Membrane</keyword>
<dbReference type="RefSeq" id="WP_013386280.1">
    <property type="nucleotide sequence ID" value="NC_014628.2"/>
</dbReference>
<keyword evidence="1" id="KW-0812">Transmembrane</keyword>
<dbReference type="HOGENOM" id="CLU_2383432_0_0_9"/>
<organism evidence="2 3">
    <name type="scientific">Paenibacillus polymyxa (strain SC2)</name>
    <name type="common">Bacillus polymyxa</name>
    <dbReference type="NCBI Taxonomy" id="886882"/>
    <lineage>
        <taxon>Bacteria</taxon>
        <taxon>Bacillati</taxon>
        <taxon>Bacillota</taxon>
        <taxon>Bacilli</taxon>
        <taxon>Bacillales</taxon>
        <taxon>Paenibacillaceae</taxon>
        <taxon>Paenibacillus</taxon>
    </lineage>
</organism>
<evidence type="ECO:0000313" key="3">
    <source>
        <dbReference type="Proteomes" id="UP000006868"/>
    </source>
</evidence>
<evidence type="ECO:0000256" key="1">
    <source>
        <dbReference type="SAM" id="Phobius"/>
    </source>
</evidence>
<reference evidence="2 3" key="1">
    <citation type="journal article" date="2011" name="J. Bacteriol.">
        <title>Complete genome sequence of Paenibacillus polymyxa SC2, a strain of plant growth-promoting Rhizobacterium with broad-spectrum antimicrobial activity.</title>
        <authorList>
            <person name="Ma M."/>
            <person name="Wang C."/>
            <person name="Ding Y."/>
            <person name="Li L."/>
            <person name="Shen D."/>
            <person name="Jiang X."/>
            <person name="Guan D."/>
            <person name="Cao F."/>
            <person name="Chen H."/>
            <person name="Feng R."/>
            <person name="Wang X."/>
            <person name="Ge Y."/>
            <person name="Yao L."/>
            <person name="Bing X."/>
            <person name="Yang X."/>
            <person name="Li J."/>
            <person name="Du B."/>
        </authorList>
    </citation>
    <scope>NUCLEOTIDE SEQUENCE [LARGE SCALE GENOMIC DNA]</scope>
    <source>
        <strain evidence="2 3">SC2</strain>
        <plasmid evidence="3">pSC2</plasmid>
    </source>
</reference>
<dbReference type="AlphaFoldDB" id="E3EKW1"/>
<accession>E3EKW1</accession>